<gene>
    <name evidence="1" type="ORF">IHE70_39670</name>
</gene>
<dbReference type="AlphaFoldDB" id="A0A927LCE9"/>
<protein>
    <submittedName>
        <fullName evidence="1">Uncharacterized protein</fullName>
    </submittedName>
</protein>
<name>A0A927LCE9_9ACTN</name>
<evidence type="ECO:0000313" key="2">
    <source>
        <dbReference type="Proteomes" id="UP000661025"/>
    </source>
</evidence>
<sequence>MTPGSTPARRGLLDEGREVEWAETFTETAAFRGASRPQEALVGRQVADRTLRRDGTAFTATPSITA</sequence>
<proteinExistence type="predicted"/>
<dbReference type="RefSeq" id="WP_086804450.1">
    <property type="nucleotide sequence ID" value="NZ_CP119182.1"/>
</dbReference>
<organism evidence="1 2">
    <name type="scientific">Streptomyces caniscabiei</name>
    <dbReference type="NCBI Taxonomy" id="2746961"/>
    <lineage>
        <taxon>Bacteria</taxon>
        <taxon>Bacillati</taxon>
        <taxon>Actinomycetota</taxon>
        <taxon>Actinomycetes</taxon>
        <taxon>Kitasatosporales</taxon>
        <taxon>Streptomycetaceae</taxon>
        <taxon>Streptomyces</taxon>
    </lineage>
</organism>
<comment type="caution">
    <text evidence="1">The sequence shown here is derived from an EMBL/GenBank/DDBJ whole genome shotgun (WGS) entry which is preliminary data.</text>
</comment>
<dbReference type="EMBL" id="JACYXT010000024">
    <property type="protein sequence ID" value="MBD9729199.1"/>
    <property type="molecule type" value="Genomic_DNA"/>
</dbReference>
<dbReference type="Proteomes" id="UP000661025">
    <property type="component" value="Unassembled WGS sequence"/>
</dbReference>
<accession>A0A927LCE9</accession>
<dbReference type="GeneID" id="79931637"/>
<evidence type="ECO:0000313" key="1">
    <source>
        <dbReference type="EMBL" id="MBD9729199.1"/>
    </source>
</evidence>
<reference evidence="1" key="1">
    <citation type="submission" date="2020-09" db="EMBL/GenBank/DDBJ databases">
        <title>Streptomyces canutascabiei sp. nov., which causes potato common scab and is distributed across the world.</title>
        <authorList>
            <person name="Nguyen H.P."/>
            <person name="Weisberg A.J."/>
            <person name="Chang J.H."/>
            <person name="Clarke C.R."/>
        </authorList>
    </citation>
    <scope>NUCLEOTIDE SEQUENCE</scope>
    <source>
        <strain evidence="1">ID-01-6.2a</strain>
    </source>
</reference>